<dbReference type="CDD" id="cd06225">
    <property type="entry name" value="HAMP"/>
    <property type="match status" value="1"/>
</dbReference>
<dbReference type="Gene3D" id="1.10.287.950">
    <property type="entry name" value="Methyl-accepting chemotaxis protein"/>
    <property type="match status" value="1"/>
</dbReference>
<dbReference type="STRING" id="1348114.OM33_14490"/>
<keyword evidence="2 4" id="KW-0807">Transducer</keyword>
<comment type="similarity">
    <text evidence="3">Belongs to the methyl-accepting chemotaxis (MCP) protein family.</text>
</comment>
<dbReference type="InterPro" id="IPR003660">
    <property type="entry name" value="HAMP_dom"/>
</dbReference>
<dbReference type="GO" id="GO:0006935">
    <property type="term" value="P:chemotaxis"/>
    <property type="evidence" value="ECO:0007669"/>
    <property type="project" value="UniProtKB-ARBA"/>
</dbReference>
<dbReference type="Pfam" id="PF00015">
    <property type="entry name" value="MCPsignal"/>
    <property type="match status" value="1"/>
</dbReference>
<dbReference type="RefSeq" id="WP_038643455.1">
    <property type="nucleotide sequence ID" value="NZ_CP009888.1"/>
</dbReference>
<dbReference type="HOGENOM" id="CLU_000445_107_27_6"/>
<dbReference type="PANTHER" id="PTHR32089">
    <property type="entry name" value="METHYL-ACCEPTING CHEMOTAXIS PROTEIN MCPB"/>
    <property type="match status" value="1"/>
</dbReference>
<dbReference type="Pfam" id="PF00672">
    <property type="entry name" value="HAMP"/>
    <property type="match status" value="1"/>
</dbReference>
<evidence type="ECO:0008006" key="10">
    <source>
        <dbReference type="Google" id="ProtNLM"/>
    </source>
</evidence>
<feature type="domain" description="HAMP" evidence="7">
    <location>
        <begin position="280"/>
        <end position="332"/>
    </location>
</feature>
<evidence type="ECO:0000256" key="2">
    <source>
        <dbReference type="ARBA" id="ARBA00023224"/>
    </source>
</evidence>
<feature type="domain" description="Methyl-accepting transducer" evidence="6">
    <location>
        <begin position="337"/>
        <end position="574"/>
    </location>
</feature>
<dbReference type="SUPFAM" id="SSF58104">
    <property type="entry name" value="Methyl-accepting chemotaxis protein (MCP) signaling domain"/>
    <property type="match status" value="1"/>
</dbReference>
<accession>A0A0A7EK32</accession>
<dbReference type="GO" id="GO:0007165">
    <property type="term" value="P:signal transduction"/>
    <property type="evidence" value="ECO:0007669"/>
    <property type="project" value="UniProtKB-KW"/>
</dbReference>
<reference evidence="8 9" key="1">
    <citation type="submission" date="2014-11" db="EMBL/GenBank/DDBJ databases">
        <title>Complete Genome Sequence of Pseudoalteromonas sp. Strain OCN003 Isolated from Kaneohe Bay, Oahu, Hawaii.</title>
        <authorList>
            <person name="Beurmann S."/>
            <person name="Videau P."/>
            <person name="Ushijima B."/>
            <person name="Smith A.M."/>
            <person name="Aeby G.S."/>
            <person name="Callahan S.M."/>
            <person name="Belcaid M."/>
        </authorList>
    </citation>
    <scope>NUCLEOTIDE SEQUENCE [LARGE SCALE GENOMIC DNA]</scope>
    <source>
        <strain evidence="8 9">OCN003</strain>
    </source>
</reference>
<dbReference type="eggNOG" id="COG0840">
    <property type="taxonomic scope" value="Bacteria"/>
</dbReference>
<evidence type="ECO:0000313" key="9">
    <source>
        <dbReference type="Proteomes" id="UP000030341"/>
    </source>
</evidence>
<dbReference type="PROSITE" id="PS50885">
    <property type="entry name" value="HAMP"/>
    <property type="match status" value="1"/>
</dbReference>
<evidence type="ECO:0000256" key="3">
    <source>
        <dbReference type="ARBA" id="ARBA00029447"/>
    </source>
</evidence>
<evidence type="ECO:0000256" key="4">
    <source>
        <dbReference type="PROSITE-ProRule" id="PRU00284"/>
    </source>
</evidence>
<sequence length="609" mass="66350">MPQPNAFLLPAVSLMGKLNYSKKIVVVVCVLLIPLAISLIFLNVQLNNQITQHQRELTGLKNYVPLLQAVTDNDLSKVVPNDFNISTDNVIDSLNKISIKSHLATDNDLASNFLNRTIVDDFPLLVANFYAVKEATDTVISSGSFTPDTFIQLSNQNKALPNFISNLESKVMVAMTHHAPTKITLQSTVDDTKRSLLNYHKVIKQQVLDPDSIALSRSQFTELNSNTIASLENFTNTLLPHLTQKVSQQMADAKFIRNSVLAASIIFIVLALYLVAGFYFAVVRTLSRLSSTVSEAASGSLNIEVNLESDDELAAIGHQINFMLKQFAELVEQSQHAALELNQATTLLADASDASRQDAIQQEQKIAEISSQLSDMSSSAQAVEQQATDAQTLAKEASIHVQQGSQNTLNLSQHMAELQLDFKQSQAALNKLAEDTQNISNVSVAISEIADQTNLLALNAAIEAARAGEQGRGFAVVADEVRTLAARTQQQTQEIHTIVSTLQVAAQDTQNKMQNSVDKMELGVEQANQTRDILADAEQDMQSIDRSGAAIMDQASLQTSSTLNVVTRSDEISQLAQHSLSSAQSTASEANHILQIANKLKQSLGQFKL</sequence>
<evidence type="ECO:0000256" key="5">
    <source>
        <dbReference type="SAM" id="Phobius"/>
    </source>
</evidence>
<feature type="transmembrane region" description="Helical" evidence="5">
    <location>
        <begin position="24"/>
        <end position="44"/>
    </location>
</feature>
<dbReference type="EMBL" id="CP009888">
    <property type="protein sequence ID" value="AIY66421.1"/>
    <property type="molecule type" value="Genomic_DNA"/>
</dbReference>
<dbReference type="KEGG" id="pseo:OM33_14490"/>
<gene>
    <name evidence="8" type="ORF">OM33_14490</name>
</gene>
<evidence type="ECO:0000259" key="7">
    <source>
        <dbReference type="PROSITE" id="PS50885"/>
    </source>
</evidence>
<keyword evidence="5" id="KW-1133">Transmembrane helix</keyword>
<evidence type="ECO:0000313" key="8">
    <source>
        <dbReference type="EMBL" id="AIY66421.1"/>
    </source>
</evidence>
<comment type="subcellular location">
    <subcellularLocation>
        <location evidence="1">Membrane</location>
    </subcellularLocation>
</comment>
<dbReference type="InterPro" id="IPR004089">
    <property type="entry name" value="MCPsignal_dom"/>
</dbReference>
<evidence type="ECO:0000259" key="6">
    <source>
        <dbReference type="PROSITE" id="PS50111"/>
    </source>
</evidence>
<dbReference type="AlphaFoldDB" id="A0A0A7EK32"/>
<feature type="transmembrane region" description="Helical" evidence="5">
    <location>
        <begin position="260"/>
        <end position="282"/>
    </location>
</feature>
<keyword evidence="9" id="KW-1185">Reference proteome</keyword>
<dbReference type="PANTHER" id="PTHR32089:SF112">
    <property type="entry name" value="LYSOZYME-LIKE PROTEIN-RELATED"/>
    <property type="match status" value="1"/>
</dbReference>
<dbReference type="SMART" id="SM00283">
    <property type="entry name" value="MA"/>
    <property type="match status" value="1"/>
</dbReference>
<dbReference type="PROSITE" id="PS50111">
    <property type="entry name" value="CHEMOTAXIS_TRANSDUC_2"/>
    <property type="match status" value="1"/>
</dbReference>
<keyword evidence="5" id="KW-0472">Membrane</keyword>
<proteinExistence type="inferred from homology"/>
<dbReference type="GO" id="GO:0016020">
    <property type="term" value="C:membrane"/>
    <property type="evidence" value="ECO:0007669"/>
    <property type="project" value="UniProtKB-SubCell"/>
</dbReference>
<protein>
    <recommendedName>
        <fullName evidence="10">Chemotaxis protein</fullName>
    </recommendedName>
</protein>
<dbReference type="Proteomes" id="UP000030341">
    <property type="component" value="Chromosome 1"/>
</dbReference>
<name>A0A0A7EK32_9GAMM</name>
<keyword evidence="5" id="KW-0812">Transmembrane</keyword>
<organism evidence="8 9">
    <name type="scientific">Pseudoalteromonas piratica</name>
    <dbReference type="NCBI Taxonomy" id="1348114"/>
    <lineage>
        <taxon>Bacteria</taxon>
        <taxon>Pseudomonadati</taxon>
        <taxon>Pseudomonadota</taxon>
        <taxon>Gammaproteobacteria</taxon>
        <taxon>Alteromonadales</taxon>
        <taxon>Pseudoalteromonadaceae</taxon>
        <taxon>Pseudoalteromonas</taxon>
    </lineage>
</organism>
<evidence type="ECO:0000256" key="1">
    <source>
        <dbReference type="ARBA" id="ARBA00004370"/>
    </source>
</evidence>